<evidence type="ECO:0000256" key="1">
    <source>
        <dbReference type="ARBA" id="ARBA00006484"/>
    </source>
</evidence>
<dbReference type="OrthoDB" id="1274115at2759"/>
<evidence type="ECO:0000256" key="3">
    <source>
        <dbReference type="ARBA" id="ARBA00023002"/>
    </source>
</evidence>
<name>A0A3M2RTA7_9HYPO</name>
<protein>
    <submittedName>
        <fullName evidence="5">Uncharacterized protein</fullName>
    </submittedName>
</protein>
<keyword evidence="3" id="KW-0560">Oxidoreductase</keyword>
<organism evidence="5 6">
    <name type="scientific">Fusarium kuroshium</name>
    <dbReference type="NCBI Taxonomy" id="2010991"/>
    <lineage>
        <taxon>Eukaryota</taxon>
        <taxon>Fungi</taxon>
        <taxon>Dikarya</taxon>
        <taxon>Ascomycota</taxon>
        <taxon>Pezizomycotina</taxon>
        <taxon>Sordariomycetes</taxon>
        <taxon>Hypocreomycetidae</taxon>
        <taxon>Hypocreales</taxon>
        <taxon>Nectriaceae</taxon>
        <taxon>Fusarium</taxon>
        <taxon>Fusarium solani species complex</taxon>
    </lineage>
</organism>
<dbReference type="STRING" id="2010991.A0A3M2RTA7"/>
<dbReference type="Proteomes" id="UP000277212">
    <property type="component" value="Unassembled WGS sequence"/>
</dbReference>
<gene>
    <name evidence="5" type="ORF">CDV36_011900</name>
</gene>
<dbReference type="CDD" id="cd05374">
    <property type="entry name" value="17beta-HSD-like_SDR_c"/>
    <property type="match status" value="1"/>
</dbReference>
<dbReference type="Gene3D" id="3.40.50.720">
    <property type="entry name" value="NAD(P)-binding Rossmann-like Domain"/>
    <property type="match status" value="1"/>
</dbReference>
<dbReference type="InterPro" id="IPR036291">
    <property type="entry name" value="NAD(P)-bd_dom_sf"/>
</dbReference>
<proteinExistence type="inferred from homology"/>
<dbReference type="InterPro" id="IPR051911">
    <property type="entry name" value="SDR_oxidoreductase"/>
</dbReference>
<evidence type="ECO:0000313" key="6">
    <source>
        <dbReference type="Proteomes" id="UP000277212"/>
    </source>
</evidence>
<sequence length="289" mass="31199">MSSPRVWHISGANTGLGLELALKAIDEGDHVIAAVRSPQKVPDTLKRPEVKVLQFDLGWFQEQIDAYAKEAFEAFGKVDVLVNNAGYAYMGAIEESEDSAVKAQFDTNVFAMLRIIRASLPYFRKQKSGLIMNLSSVGGMRGYPTNGIYCATKFAVEGFTEALAAEVAPFGINCVIVQPGYFRTAFLSNPSSGANIAPALEVYKGTPADDARQALEKYNGRQPGDPKKGAARMWEYGAGAGMFADKKKLLRLPLGSDSGAIMKELSGTLADTASAYEDVWKSTDFPVGM</sequence>
<comment type="caution">
    <text evidence="5">The sequence shown here is derived from an EMBL/GenBank/DDBJ whole genome shotgun (WGS) entry which is preliminary data.</text>
</comment>
<dbReference type="PRINTS" id="PR00081">
    <property type="entry name" value="GDHRDH"/>
</dbReference>
<accession>A0A3M2RTA7</accession>
<reference evidence="5 6" key="1">
    <citation type="submission" date="2017-06" db="EMBL/GenBank/DDBJ databases">
        <title>Comparative genomic analysis of Ambrosia Fusariam Clade fungi.</title>
        <authorList>
            <person name="Stajich J.E."/>
            <person name="Carrillo J."/>
            <person name="Kijimoto T."/>
            <person name="Eskalen A."/>
            <person name="O'Donnell K."/>
            <person name="Kasson M."/>
        </authorList>
    </citation>
    <scope>NUCLEOTIDE SEQUENCE [LARGE SCALE GENOMIC DNA]</scope>
    <source>
        <strain evidence="5">UCR3666</strain>
    </source>
</reference>
<evidence type="ECO:0000256" key="2">
    <source>
        <dbReference type="ARBA" id="ARBA00022857"/>
    </source>
</evidence>
<dbReference type="GO" id="GO:0016491">
    <property type="term" value="F:oxidoreductase activity"/>
    <property type="evidence" value="ECO:0007669"/>
    <property type="project" value="UniProtKB-KW"/>
</dbReference>
<dbReference type="InterPro" id="IPR020904">
    <property type="entry name" value="Sc_DH/Rdtase_CS"/>
</dbReference>
<dbReference type="Pfam" id="PF00106">
    <property type="entry name" value="adh_short"/>
    <property type="match status" value="1"/>
</dbReference>
<keyword evidence="6" id="KW-1185">Reference proteome</keyword>
<dbReference type="EMBL" id="NKUJ01000285">
    <property type="protein sequence ID" value="RMJ08479.1"/>
    <property type="molecule type" value="Genomic_DNA"/>
</dbReference>
<dbReference type="AlphaFoldDB" id="A0A3M2RTA7"/>
<dbReference type="InterPro" id="IPR002347">
    <property type="entry name" value="SDR_fam"/>
</dbReference>
<dbReference type="PROSITE" id="PS00061">
    <property type="entry name" value="ADH_SHORT"/>
    <property type="match status" value="1"/>
</dbReference>
<comment type="similarity">
    <text evidence="1 4">Belongs to the short-chain dehydrogenases/reductases (SDR) family.</text>
</comment>
<evidence type="ECO:0000313" key="5">
    <source>
        <dbReference type="EMBL" id="RMJ08479.1"/>
    </source>
</evidence>
<dbReference type="SUPFAM" id="SSF51735">
    <property type="entry name" value="NAD(P)-binding Rossmann-fold domains"/>
    <property type="match status" value="1"/>
</dbReference>
<evidence type="ECO:0000256" key="4">
    <source>
        <dbReference type="RuleBase" id="RU000363"/>
    </source>
</evidence>
<dbReference type="PANTHER" id="PTHR43976:SF16">
    <property type="entry name" value="SHORT-CHAIN DEHYDROGENASE_REDUCTASE FAMILY PROTEIN"/>
    <property type="match status" value="1"/>
</dbReference>
<dbReference type="PRINTS" id="PR00080">
    <property type="entry name" value="SDRFAMILY"/>
</dbReference>
<dbReference type="PANTHER" id="PTHR43976">
    <property type="entry name" value="SHORT CHAIN DEHYDROGENASE"/>
    <property type="match status" value="1"/>
</dbReference>
<keyword evidence="2" id="KW-0521">NADP</keyword>